<accession>A0A9P7ENH4</accession>
<name>A0A9P7ENH4_9AGAM</name>
<protein>
    <submittedName>
        <fullName evidence="1">Uncharacterized protein</fullName>
    </submittedName>
</protein>
<dbReference type="GeneID" id="64626310"/>
<organism evidence="1 2">
    <name type="scientific">Suillus subaureus</name>
    <dbReference type="NCBI Taxonomy" id="48587"/>
    <lineage>
        <taxon>Eukaryota</taxon>
        <taxon>Fungi</taxon>
        <taxon>Dikarya</taxon>
        <taxon>Basidiomycota</taxon>
        <taxon>Agaricomycotina</taxon>
        <taxon>Agaricomycetes</taxon>
        <taxon>Agaricomycetidae</taxon>
        <taxon>Boletales</taxon>
        <taxon>Suillineae</taxon>
        <taxon>Suillaceae</taxon>
        <taxon>Suillus</taxon>
    </lineage>
</organism>
<reference evidence="1" key="1">
    <citation type="journal article" date="2020" name="New Phytol.">
        <title>Comparative genomics reveals dynamic genome evolution in host specialist ectomycorrhizal fungi.</title>
        <authorList>
            <person name="Lofgren L.A."/>
            <person name="Nguyen N.H."/>
            <person name="Vilgalys R."/>
            <person name="Ruytinx J."/>
            <person name="Liao H.L."/>
            <person name="Branco S."/>
            <person name="Kuo A."/>
            <person name="LaButti K."/>
            <person name="Lipzen A."/>
            <person name="Andreopoulos W."/>
            <person name="Pangilinan J."/>
            <person name="Riley R."/>
            <person name="Hundley H."/>
            <person name="Na H."/>
            <person name="Barry K."/>
            <person name="Grigoriev I.V."/>
            <person name="Stajich J.E."/>
            <person name="Kennedy P.G."/>
        </authorList>
    </citation>
    <scope>NUCLEOTIDE SEQUENCE</scope>
    <source>
        <strain evidence="1">MN1</strain>
    </source>
</reference>
<sequence>MVLLVTGITLSINPELDEIRNIVQGRLGRRLQVQVLKLALLPQPLGVRLTNRRNVTSGSLHPLLFPSSASYDPAHATDPTHPAARWKTHAFPNFCCTTFTLRVAPKDALLRLEFKGRVLVQRSTTVSRGIWKDCPRM</sequence>
<comment type="caution">
    <text evidence="1">The sequence shown here is derived from an EMBL/GenBank/DDBJ whole genome shotgun (WGS) entry which is preliminary data.</text>
</comment>
<dbReference type="RefSeq" id="XP_041199100.1">
    <property type="nucleotide sequence ID" value="XM_041332293.1"/>
</dbReference>
<dbReference type="AlphaFoldDB" id="A0A9P7ENH4"/>
<gene>
    <name evidence="1" type="ORF">BJ212DRAFT_1295186</name>
</gene>
<proteinExistence type="predicted"/>
<dbReference type="EMBL" id="JABBWG010000002">
    <property type="protein sequence ID" value="KAG1825847.1"/>
    <property type="molecule type" value="Genomic_DNA"/>
</dbReference>
<keyword evidence="2" id="KW-1185">Reference proteome</keyword>
<dbReference type="Proteomes" id="UP000807769">
    <property type="component" value="Unassembled WGS sequence"/>
</dbReference>
<evidence type="ECO:0000313" key="2">
    <source>
        <dbReference type="Proteomes" id="UP000807769"/>
    </source>
</evidence>
<evidence type="ECO:0000313" key="1">
    <source>
        <dbReference type="EMBL" id="KAG1825847.1"/>
    </source>
</evidence>